<evidence type="ECO:0000256" key="1">
    <source>
        <dbReference type="ARBA" id="ARBA00022679"/>
    </source>
</evidence>
<dbReference type="SUPFAM" id="SSF56672">
    <property type="entry name" value="DNA/RNA polymerases"/>
    <property type="match status" value="1"/>
</dbReference>
<protein>
    <submittedName>
        <fullName evidence="9">Retrovirus-related Pol polyprotein from transposon opus</fullName>
    </submittedName>
</protein>
<keyword evidence="2" id="KW-0548">Nucleotidyltransferase</keyword>
<accession>A0A2B4R8K1</accession>
<dbReference type="AlphaFoldDB" id="A0A2B4R8K1"/>
<evidence type="ECO:0000256" key="7">
    <source>
        <dbReference type="SAM" id="MobiDB-lite"/>
    </source>
</evidence>
<keyword evidence="6" id="KW-0695">RNA-directed DNA polymerase</keyword>
<evidence type="ECO:0000313" key="9">
    <source>
        <dbReference type="EMBL" id="PFX13476.1"/>
    </source>
</evidence>
<gene>
    <name evidence="9" type="primary">pol</name>
    <name evidence="9" type="ORF">AWC38_SpisGene22435</name>
</gene>
<dbReference type="STRING" id="50429.A0A2B4R8K1"/>
<keyword evidence="3" id="KW-0540">Nuclease</keyword>
<dbReference type="GO" id="GO:0004519">
    <property type="term" value="F:endonuclease activity"/>
    <property type="evidence" value="ECO:0007669"/>
    <property type="project" value="UniProtKB-KW"/>
</dbReference>
<evidence type="ECO:0000256" key="5">
    <source>
        <dbReference type="ARBA" id="ARBA00022801"/>
    </source>
</evidence>
<evidence type="ECO:0000259" key="8">
    <source>
        <dbReference type="Pfam" id="PF17917"/>
    </source>
</evidence>
<dbReference type="PANTHER" id="PTHR37984:SF8">
    <property type="entry name" value="CCHC-TYPE DOMAIN-CONTAINING PROTEIN"/>
    <property type="match status" value="1"/>
</dbReference>
<dbReference type="GO" id="GO:0016787">
    <property type="term" value="F:hydrolase activity"/>
    <property type="evidence" value="ECO:0007669"/>
    <property type="project" value="UniProtKB-KW"/>
</dbReference>
<keyword evidence="5" id="KW-0378">Hydrolase</keyword>
<dbReference type="InterPro" id="IPR041373">
    <property type="entry name" value="RT_RNaseH"/>
</dbReference>
<dbReference type="InterPro" id="IPR043502">
    <property type="entry name" value="DNA/RNA_pol_sf"/>
</dbReference>
<evidence type="ECO:0000256" key="2">
    <source>
        <dbReference type="ARBA" id="ARBA00022695"/>
    </source>
</evidence>
<evidence type="ECO:0000256" key="4">
    <source>
        <dbReference type="ARBA" id="ARBA00022759"/>
    </source>
</evidence>
<feature type="domain" description="Reverse transcriptase RNase H-like" evidence="8">
    <location>
        <begin position="110"/>
        <end position="167"/>
    </location>
</feature>
<dbReference type="GO" id="GO:0003964">
    <property type="term" value="F:RNA-directed DNA polymerase activity"/>
    <property type="evidence" value="ECO:0007669"/>
    <property type="project" value="UniProtKB-KW"/>
</dbReference>
<sequence>MPTDGHQACANAGATDRSTQLKPPAQLDFDATNLADSWKRWKQELELYMDLAMSGRDETSKVKLFLYLVGSRRREVYDTMAFEIPASERTLTQVLEAFDGHCNPRKNESVDKIEKELLAVVYGFERLHTYTYGREVFVESDHKPLEVIFKRPLHRAPKSLRRMLMRVQLYDVSLAYKKGSTMYLADALSRAYLPYDGSQDVASEIESINMTQHIRLKPRTLQEIKEG</sequence>
<feature type="region of interest" description="Disordered" evidence="7">
    <location>
        <begin position="1"/>
        <end position="21"/>
    </location>
</feature>
<dbReference type="Proteomes" id="UP000225706">
    <property type="component" value="Unassembled WGS sequence"/>
</dbReference>
<keyword evidence="4" id="KW-0255">Endonuclease</keyword>
<evidence type="ECO:0000313" key="10">
    <source>
        <dbReference type="Proteomes" id="UP000225706"/>
    </source>
</evidence>
<organism evidence="9 10">
    <name type="scientific">Stylophora pistillata</name>
    <name type="common">Smooth cauliflower coral</name>
    <dbReference type="NCBI Taxonomy" id="50429"/>
    <lineage>
        <taxon>Eukaryota</taxon>
        <taxon>Metazoa</taxon>
        <taxon>Cnidaria</taxon>
        <taxon>Anthozoa</taxon>
        <taxon>Hexacorallia</taxon>
        <taxon>Scleractinia</taxon>
        <taxon>Astrocoeniina</taxon>
        <taxon>Pocilloporidae</taxon>
        <taxon>Stylophora</taxon>
    </lineage>
</organism>
<comment type="caution">
    <text evidence="9">The sequence shown here is derived from an EMBL/GenBank/DDBJ whole genome shotgun (WGS) entry which is preliminary data.</text>
</comment>
<dbReference type="Pfam" id="PF17917">
    <property type="entry name" value="RT_RNaseH"/>
    <property type="match status" value="1"/>
</dbReference>
<evidence type="ECO:0000256" key="6">
    <source>
        <dbReference type="ARBA" id="ARBA00022918"/>
    </source>
</evidence>
<keyword evidence="10" id="KW-1185">Reference proteome</keyword>
<keyword evidence="1" id="KW-0808">Transferase</keyword>
<name>A0A2B4R8K1_STYPI</name>
<dbReference type="PANTHER" id="PTHR37984">
    <property type="entry name" value="PROTEIN CBG26694"/>
    <property type="match status" value="1"/>
</dbReference>
<evidence type="ECO:0000256" key="3">
    <source>
        <dbReference type="ARBA" id="ARBA00022722"/>
    </source>
</evidence>
<dbReference type="EMBL" id="LSMT01000968">
    <property type="protein sequence ID" value="PFX13476.1"/>
    <property type="molecule type" value="Genomic_DNA"/>
</dbReference>
<proteinExistence type="predicted"/>
<dbReference type="InterPro" id="IPR050951">
    <property type="entry name" value="Retrovirus_Pol_polyprotein"/>
</dbReference>
<reference evidence="10" key="1">
    <citation type="journal article" date="2017" name="bioRxiv">
        <title>Comparative analysis of the genomes of Stylophora pistillata and Acropora digitifera provides evidence for extensive differences between species of corals.</title>
        <authorList>
            <person name="Voolstra C.R."/>
            <person name="Li Y."/>
            <person name="Liew Y.J."/>
            <person name="Baumgarten S."/>
            <person name="Zoccola D."/>
            <person name="Flot J.-F."/>
            <person name="Tambutte S."/>
            <person name="Allemand D."/>
            <person name="Aranda M."/>
        </authorList>
    </citation>
    <scope>NUCLEOTIDE SEQUENCE [LARGE SCALE GENOMIC DNA]</scope>
</reference>